<evidence type="ECO:0000256" key="1">
    <source>
        <dbReference type="ARBA" id="ARBA00001968"/>
    </source>
</evidence>
<reference evidence="4 5" key="1">
    <citation type="submission" date="2016-03" db="EMBL/GenBank/DDBJ databases">
        <title>EvidentialGene: Evidence-directed Construction of Genes on Genomes.</title>
        <authorList>
            <person name="Gilbert D.G."/>
            <person name="Choi J.-H."/>
            <person name="Mockaitis K."/>
            <person name="Colbourne J."/>
            <person name="Pfrender M."/>
        </authorList>
    </citation>
    <scope>NUCLEOTIDE SEQUENCE [LARGE SCALE GENOMIC DNA]</scope>
    <source>
        <strain evidence="4 5">Xinb3</strain>
        <tissue evidence="4">Complete organism</tissue>
    </source>
</reference>
<comment type="caution">
    <text evidence="4">The sequence shown here is derived from an EMBL/GenBank/DDBJ whole genome shotgun (WGS) entry which is preliminary data.</text>
</comment>
<evidence type="ECO:0000313" key="4">
    <source>
        <dbReference type="EMBL" id="KZS21179.1"/>
    </source>
</evidence>
<dbReference type="OrthoDB" id="6375458at2759"/>
<dbReference type="AlphaFoldDB" id="A0A162CYF4"/>
<evidence type="ECO:0000256" key="2">
    <source>
        <dbReference type="ARBA" id="ARBA00022723"/>
    </source>
</evidence>
<dbReference type="STRING" id="35525.A0A162CYF4"/>
<protein>
    <recommendedName>
        <fullName evidence="3">DDE Tnp4 domain-containing protein</fullName>
    </recommendedName>
</protein>
<accession>A0A162CYF4</accession>
<dbReference type="PANTHER" id="PTHR23080:SF143">
    <property type="entry name" value="SI:DKEY-56D12.4"/>
    <property type="match status" value="1"/>
</dbReference>
<dbReference type="Proteomes" id="UP000076858">
    <property type="component" value="Unassembled WGS sequence"/>
</dbReference>
<dbReference type="PANTHER" id="PTHR23080">
    <property type="entry name" value="THAP DOMAIN PROTEIN"/>
    <property type="match status" value="1"/>
</dbReference>
<organism evidence="4 5">
    <name type="scientific">Daphnia magna</name>
    <dbReference type="NCBI Taxonomy" id="35525"/>
    <lineage>
        <taxon>Eukaryota</taxon>
        <taxon>Metazoa</taxon>
        <taxon>Ecdysozoa</taxon>
        <taxon>Arthropoda</taxon>
        <taxon>Crustacea</taxon>
        <taxon>Branchiopoda</taxon>
        <taxon>Diplostraca</taxon>
        <taxon>Cladocera</taxon>
        <taxon>Anomopoda</taxon>
        <taxon>Daphniidae</taxon>
        <taxon>Daphnia</taxon>
    </lineage>
</organism>
<dbReference type="GO" id="GO:0046872">
    <property type="term" value="F:metal ion binding"/>
    <property type="evidence" value="ECO:0007669"/>
    <property type="project" value="UniProtKB-KW"/>
</dbReference>
<dbReference type="InterPro" id="IPR027806">
    <property type="entry name" value="HARBI1_dom"/>
</dbReference>
<keyword evidence="5" id="KW-1185">Reference proteome</keyword>
<evidence type="ECO:0000313" key="5">
    <source>
        <dbReference type="Proteomes" id="UP000076858"/>
    </source>
</evidence>
<evidence type="ECO:0000259" key="3">
    <source>
        <dbReference type="Pfam" id="PF13359"/>
    </source>
</evidence>
<sequence>MRYINYKELRLHHPNCVSIIDCFEINCKLHSNMIYKSSSYSQYKSYHTAKYLISMAPQGSINFASEGFGGRSTDVEINRSSHYIEHIGQGDEVMGDRGFLIKDAIEDRGATLVIPAFKGKRSQIISNERIHIERGINNLRKKFTVLRGPIKVKDMSSGSSNLTFADKIVVVCCCLINAMPSIVPPW</sequence>
<name>A0A162CYF4_9CRUS</name>
<dbReference type="Pfam" id="PF13359">
    <property type="entry name" value="DDE_Tnp_4"/>
    <property type="match status" value="1"/>
</dbReference>
<comment type="cofactor">
    <cofactor evidence="1">
        <name>a divalent metal cation</name>
        <dbReference type="ChEBI" id="CHEBI:60240"/>
    </cofactor>
</comment>
<keyword evidence="2" id="KW-0479">Metal-binding</keyword>
<proteinExistence type="predicted"/>
<feature type="domain" description="DDE Tnp4" evidence="3">
    <location>
        <begin position="20"/>
        <end position="177"/>
    </location>
</feature>
<dbReference type="EMBL" id="LRGB01000055">
    <property type="protein sequence ID" value="KZS21179.1"/>
    <property type="molecule type" value="Genomic_DNA"/>
</dbReference>
<gene>
    <name evidence="4" type="ORF">APZ42_011938</name>
</gene>